<dbReference type="InterPro" id="IPR009363">
    <property type="entry name" value="Phage_Mu_Gp16"/>
</dbReference>
<dbReference type="KEGG" id="cpin:CPIN18020_0215"/>
<dbReference type="GeneID" id="56565856"/>
<name>A0A1S6U8W2_9BACT</name>
<evidence type="ECO:0000313" key="2">
    <source>
        <dbReference type="Proteomes" id="UP000190868"/>
    </source>
</evidence>
<sequence>MTKETELKKYYIKMIHTLKHNYFVDDECRKAYLKSRYGKDSLKELGISELRDILTLLGYKKRYNSFVCVGKATKRQIKTIYGIWNEVARDKSEWALRNFCFRIVKKRPLYLEFLDTKEASNLILALKNMKKESDA</sequence>
<dbReference type="Proteomes" id="UP000190868">
    <property type="component" value="Chromosome"/>
</dbReference>
<dbReference type="AlphaFoldDB" id="A0A1S6U8W2"/>
<reference evidence="2" key="1">
    <citation type="submission" date="2016-09" db="EMBL/GenBank/DDBJ databases">
        <title>Comparative genomics of the Campylobacter concisus group.</title>
        <authorList>
            <person name="Miller W.G."/>
            <person name="Yee E."/>
            <person name="Chapman M.H."/>
            <person name="Huynh S."/>
            <person name="Bono J.L."/>
            <person name="On S.L.W."/>
            <person name="StLeger J."/>
            <person name="Foster G."/>
            <person name="Parker C.T."/>
        </authorList>
    </citation>
    <scope>NUCLEOTIDE SEQUENCE [LARGE SCALE GENOMIC DNA]</scope>
    <source>
        <strain evidence="2">RM18021</strain>
    </source>
</reference>
<evidence type="ECO:0000313" key="1">
    <source>
        <dbReference type="EMBL" id="AQW87877.1"/>
    </source>
</evidence>
<dbReference type="Pfam" id="PF06252">
    <property type="entry name" value="GemA"/>
    <property type="match status" value="1"/>
</dbReference>
<organism evidence="1 2">
    <name type="scientific">Campylobacter pinnipediorum subsp. caledonicus</name>
    <dbReference type="NCBI Taxonomy" id="1874362"/>
    <lineage>
        <taxon>Bacteria</taxon>
        <taxon>Pseudomonadati</taxon>
        <taxon>Campylobacterota</taxon>
        <taxon>Epsilonproteobacteria</taxon>
        <taxon>Campylobacterales</taxon>
        <taxon>Campylobacteraceae</taxon>
        <taxon>Campylobacter</taxon>
    </lineage>
</organism>
<gene>
    <name evidence="1" type="ORF">CPIN18021_1078</name>
</gene>
<protein>
    <submittedName>
        <fullName evidence="1">Uncharacterized protein</fullName>
    </submittedName>
</protein>
<dbReference type="EMBL" id="CP017258">
    <property type="protein sequence ID" value="AQW87877.1"/>
    <property type="molecule type" value="Genomic_DNA"/>
</dbReference>
<accession>A0A1S6U8W2</accession>
<proteinExistence type="predicted"/>
<dbReference type="RefSeq" id="WP_078422787.1">
    <property type="nucleotide sequence ID" value="NZ_CP017018.1"/>
</dbReference>
<keyword evidence="2" id="KW-1185">Reference proteome</keyword>